<dbReference type="InterPro" id="IPR052710">
    <property type="entry name" value="CAAX_protease"/>
</dbReference>
<feature type="domain" description="CAAX prenyl protease 2/Lysostaphin resistance protein A-like" evidence="3">
    <location>
        <begin position="201"/>
        <end position="288"/>
    </location>
</feature>
<keyword evidence="2" id="KW-1133">Transmembrane helix</keyword>
<dbReference type="EMBL" id="CP036267">
    <property type="protein sequence ID" value="QDT32516.1"/>
    <property type="molecule type" value="Genomic_DNA"/>
</dbReference>
<dbReference type="GO" id="GO:0004175">
    <property type="term" value="F:endopeptidase activity"/>
    <property type="evidence" value="ECO:0007669"/>
    <property type="project" value="UniProtKB-ARBA"/>
</dbReference>
<keyword evidence="4" id="KW-0645">Protease</keyword>
<dbReference type="PANTHER" id="PTHR36435:SF1">
    <property type="entry name" value="CAAX AMINO TERMINAL PROTEASE FAMILY PROTEIN"/>
    <property type="match status" value="1"/>
</dbReference>
<evidence type="ECO:0000313" key="4">
    <source>
        <dbReference type="EMBL" id="QDT32516.1"/>
    </source>
</evidence>
<keyword evidence="5" id="KW-1185">Reference proteome</keyword>
<dbReference type="GO" id="GO:0080120">
    <property type="term" value="P:CAAX-box protein maturation"/>
    <property type="evidence" value="ECO:0007669"/>
    <property type="project" value="UniProtKB-ARBA"/>
</dbReference>
<evidence type="ECO:0000256" key="1">
    <source>
        <dbReference type="SAM" id="MobiDB-lite"/>
    </source>
</evidence>
<keyword evidence="2" id="KW-0472">Membrane</keyword>
<feature type="transmembrane region" description="Helical" evidence="2">
    <location>
        <begin position="305"/>
        <end position="322"/>
    </location>
</feature>
<feature type="transmembrane region" description="Helical" evidence="2">
    <location>
        <begin position="192"/>
        <end position="211"/>
    </location>
</feature>
<feature type="transmembrane region" description="Helical" evidence="2">
    <location>
        <begin position="223"/>
        <end position="245"/>
    </location>
</feature>
<dbReference type="Proteomes" id="UP000315724">
    <property type="component" value="Chromosome"/>
</dbReference>
<name>A0A517QLL2_9PLAN</name>
<evidence type="ECO:0000313" key="5">
    <source>
        <dbReference type="Proteomes" id="UP000315724"/>
    </source>
</evidence>
<keyword evidence="2" id="KW-0812">Transmembrane</keyword>
<feature type="transmembrane region" description="Helical" evidence="2">
    <location>
        <begin position="56"/>
        <end position="80"/>
    </location>
</feature>
<feature type="region of interest" description="Disordered" evidence="1">
    <location>
        <begin position="21"/>
        <end position="42"/>
    </location>
</feature>
<feature type="transmembrane region" description="Helical" evidence="2">
    <location>
        <begin position="359"/>
        <end position="378"/>
    </location>
</feature>
<keyword evidence="4" id="KW-0378">Hydrolase</keyword>
<dbReference type="PANTHER" id="PTHR36435">
    <property type="entry name" value="SLR1288 PROTEIN"/>
    <property type="match status" value="1"/>
</dbReference>
<feature type="transmembrane region" description="Helical" evidence="2">
    <location>
        <begin position="106"/>
        <end position="126"/>
    </location>
</feature>
<dbReference type="InterPro" id="IPR003675">
    <property type="entry name" value="Rce1/LyrA-like_dom"/>
</dbReference>
<feature type="transmembrane region" description="Helical" evidence="2">
    <location>
        <begin position="251"/>
        <end position="270"/>
    </location>
</feature>
<evidence type="ECO:0000256" key="2">
    <source>
        <dbReference type="SAM" id="Phobius"/>
    </source>
</evidence>
<accession>A0A517QLL2</accession>
<proteinExistence type="predicted"/>
<dbReference type="Pfam" id="PF02517">
    <property type="entry name" value="Rce1-like"/>
    <property type="match status" value="1"/>
</dbReference>
<dbReference type="AlphaFoldDB" id="A0A517QLL2"/>
<reference evidence="4 5" key="1">
    <citation type="submission" date="2019-02" db="EMBL/GenBank/DDBJ databases">
        <title>Deep-cultivation of Planctomycetes and their phenomic and genomic characterization uncovers novel biology.</title>
        <authorList>
            <person name="Wiegand S."/>
            <person name="Jogler M."/>
            <person name="Boedeker C."/>
            <person name="Pinto D."/>
            <person name="Vollmers J."/>
            <person name="Rivas-Marin E."/>
            <person name="Kohn T."/>
            <person name="Peeters S.H."/>
            <person name="Heuer A."/>
            <person name="Rast P."/>
            <person name="Oberbeckmann S."/>
            <person name="Bunk B."/>
            <person name="Jeske O."/>
            <person name="Meyerdierks A."/>
            <person name="Storesund J.E."/>
            <person name="Kallscheuer N."/>
            <person name="Luecker S."/>
            <person name="Lage O.M."/>
            <person name="Pohl T."/>
            <person name="Merkel B.J."/>
            <person name="Hornburger P."/>
            <person name="Mueller R.-W."/>
            <person name="Bruemmer F."/>
            <person name="Labrenz M."/>
            <person name="Spormann A.M."/>
            <person name="Op den Camp H."/>
            <person name="Overmann J."/>
            <person name="Amann R."/>
            <person name="Jetten M.S.M."/>
            <person name="Mascher T."/>
            <person name="Medema M.H."/>
            <person name="Devos D.P."/>
            <person name="Kaster A.-K."/>
            <person name="Ovreas L."/>
            <person name="Rohde M."/>
            <person name="Galperin M.Y."/>
            <person name="Jogler C."/>
        </authorList>
    </citation>
    <scope>NUCLEOTIDE SEQUENCE [LARGE SCALE GENOMIC DNA]</scope>
    <source>
        <strain evidence="4 5">Mal48</strain>
    </source>
</reference>
<organism evidence="4 5">
    <name type="scientific">Thalassoglobus polymorphus</name>
    <dbReference type="NCBI Taxonomy" id="2527994"/>
    <lineage>
        <taxon>Bacteria</taxon>
        <taxon>Pseudomonadati</taxon>
        <taxon>Planctomycetota</taxon>
        <taxon>Planctomycetia</taxon>
        <taxon>Planctomycetales</taxon>
        <taxon>Planctomycetaceae</taxon>
        <taxon>Thalassoglobus</taxon>
    </lineage>
</organism>
<dbReference type="GO" id="GO:0006508">
    <property type="term" value="P:proteolysis"/>
    <property type="evidence" value="ECO:0007669"/>
    <property type="project" value="UniProtKB-KW"/>
</dbReference>
<dbReference type="KEGG" id="tpol:Mal48_17630"/>
<protein>
    <submittedName>
        <fullName evidence="4">CAAX amino terminal protease self-immunity</fullName>
    </submittedName>
</protein>
<feature type="transmembrane region" description="Helical" evidence="2">
    <location>
        <begin position="147"/>
        <end position="172"/>
    </location>
</feature>
<sequence>MSDSQDDFIDTPVIAEAVNPFDGPVSEGSEAEGFSSEEEFSATPYRAPGPGLPESFGWIFLFFTLQFGAMIVVLVSAILLTANANGGQIGFNLEAWLETLSPTEKLFVFTSPAFFALFLLIPLGLLRLAPRPISRLNLNLPSFGQTIMVTSVVIPLAIVGSAVMAALNPIWLEFSAPYPVFRMLNDMDANAILGQFGAASLPVALFFIAVVPGIGEEFLFRGIIGRGLVARWGLVAGIGMTSLLFASVHMYPPHVLAIVPMGIALHWTYLMTKSFWAPVLFHFLNNALATLQIQSDQVDEEPTHWAILLIAAAYCVWYMYWLTQMRTVHQTAGGEEYVSPGNEVEIPLGIEVQRKSQTYLIPVLVAILMLGAEILLLISL</sequence>
<gene>
    <name evidence="4" type="ORF">Mal48_17630</name>
</gene>
<evidence type="ECO:0000259" key="3">
    <source>
        <dbReference type="Pfam" id="PF02517"/>
    </source>
</evidence>